<name>A0A1I8FQ99_9PLAT</name>
<sequence length="170" mass="17988">EADKRMRHTCCSPPPPTLWNSTACPACCGPSRRRRAAPSARSSATTAALCGLFFKLECLRSKDAASRGRKCSNGSLGSAPLCGRASSGCSTARPPTPPSPSTRLATASPAQQRPLWLTYDLTRTACPGGSCRTSTAATFCAPMNRPAGRWARPTCTTFCGWVSSRERSKS</sequence>
<keyword evidence="2" id="KW-1185">Reference proteome</keyword>
<evidence type="ECO:0000256" key="1">
    <source>
        <dbReference type="SAM" id="MobiDB-lite"/>
    </source>
</evidence>
<dbReference type="AlphaFoldDB" id="A0A1I8FQ99"/>
<feature type="compositionally biased region" description="Low complexity" evidence="1">
    <location>
        <begin position="101"/>
        <end position="110"/>
    </location>
</feature>
<dbReference type="WBParaSite" id="maker-unitig_44102-snap-gene-0.3-mRNA-1">
    <property type="protein sequence ID" value="maker-unitig_44102-snap-gene-0.3-mRNA-1"/>
    <property type="gene ID" value="maker-unitig_44102-snap-gene-0.3"/>
</dbReference>
<organism evidence="2 3">
    <name type="scientific">Macrostomum lignano</name>
    <dbReference type="NCBI Taxonomy" id="282301"/>
    <lineage>
        <taxon>Eukaryota</taxon>
        <taxon>Metazoa</taxon>
        <taxon>Spiralia</taxon>
        <taxon>Lophotrochozoa</taxon>
        <taxon>Platyhelminthes</taxon>
        <taxon>Rhabditophora</taxon>
        <taxon>Macrostomorpha</taxon>
        <taxon>Macrostomida</taxon>
        <taxon>Macrostomidae</taxon>
        <taxon>Macrostomum</taxon>
    </lineage>
</organism>
<protein>
    <submittedName>
        <fullName evidence="3">Os06g0685200 protein</fullName>
    </submittedName>
</protein>
<evidence type="ECO:0000313" key="2">
    <source>
        <dbReference type="Proteomes" id="UP000095280"/>
    </source>
</evidence>
<dbReference type="Proteomes" id="UP000095280">
    <property type="component" value="Unplaced"/>
</dbReference>
<reference evidence="3" key="1">
    <citation type="submission" date="2016-11" db="UniProtKB">
        <authorList>
            <consortium name="WormBaseParasite"/>
        </authorList>
    </citation>
    <scope>IDENTIFICATION</scope>
</reference>
<evidence type="ECO:0000313" key="3">
    <source>
        <dbReference type="WBParaSite" id="maker-unitig_44102-snap-gene-0.3-mRNA-1"/>
    </source>
</evidence>
<feature type="region of interest" description="Disordered" evidence="1">
    <location>
        <begin position="67"/>
        <end position="110"/>
    </location>
</feature>
<proteinExistence type="predicted"/>
<accession>A0A1I8FQ99</accession>